<dbReference type="PRINTS" id="PR01576">
    <property type="entry name" value="PDEFORMYLASE"/>
</dbReference>
<comment type="similarity">
    <text evidence="1 2">Belongs to the polypeptide deformylase family.</text>
</comment>
<comment type="caution">
    <text evidence="3">The sequence shown here is derived from an EMBL/GenBank/DDBJ whole genome shotgun (WGS) entry which is preliminary data.</text>
</comment>
<dbReference type="NCBIfam" id="NF001159">
    <property type="entry name" value="PRK00150.1-3"/>
    <property type="match status" value="1"/>
</dbReference>
<accession>A0A7C6EBS2</accession>
<evidence type="ECO:0000256" key="1">
    <source>
        <dbReference type="ARBA" id="ARBA00010759"/>
    </source>
</evidence>
<keyword evidence="2" id="KW-0479">Metal-binding</keyword>
<dbReference type="InterPro" id="IPR036821">
    <property type="entry name" value="Peptide_deformylase_sf"/>
</dbReference>
<feature type="active site" evidence="2">
    <location>
        <position position="138"/>
    </location>
</feature>
<feature type="binding site" evidence="2">
    <location>
        <position position="141"/>
    </location>
    <ligand>
        <name>Fe cation</name>
        <dbReference type="ChEBI" id="CHEBI:24875"/>
    </ligand>
</feature>
<keyword evidence="2" id="KW-0648">Protein biosynthesis</keyword>
<dbReference type="CDD" id="cd00487">
    <property type="entry name" value="Pep_deformylase"/>
    <property type="match status" value="1"/>
</dbReference>
<dbReference type="EC" id="3.5.1.88" evidence="2"/>
<protein>
    <recommendedName>
        <fullName evidence="2">Peptide deformylase</fullName>
        <shortName evidence="2">PDF</shortName>
        <ecNumber evidence="2">3.5.1.88</ecNumber>
    </recommendedName>
    <alternativeName>
        <fullName evidence="2">Polypeptide deformylase</fullName>
    </alternativeName>
</protein>
<dbReference type="NCBIfam" id="TIGR00079">
    <property type="entry name" value="pept_deformyl"/>
    <property type="match status" value="1"/>
</dbReference>
<dbReference type="EMBL" id="DTLI01000228">
    <property type="protein sequence ID" value="HHS53098.1"/>
    <property type="molecule type" value="Genomic_DNA"/>
</dbReference>
<comment type="function">
    <text evidence="2">Removes the formyl group from the N-terminal Met of newly synthesized proteins. Requires at least a dipeptide for an efficient rate of reaction. N-terminal L-methionine is a prerequisite for activity but the enzyme has broad specificity at other positions.</text>
</comment>
<dbReference type="GO" id="GO:0042586">
    <property type="term" value="F:peptide deformylase activity"/>
    <property type="evidence" value="ECO:0007669"/>
    <property type="project" value="UniProtKB-UniRule"/>
</dbReference>
<feature type="binding site" evidence="2">
    <location>
        <position position="95"/>
    </location>
    <ligand>
        <name>Fe cation</name>
        <dbReference type="ChEBI" id="CHEBI:24875"/>
    </ligand>
</feature>
<keyword evidence="2" id="KW-0408">Iron</keyword>
<keyword evidence="2 3" id="KW-0378">Hydrolase</keyword>
<gene>
    <name evidence="2 3" type="primary">def</name>
    <name evidence="3" type="ORF">ENW73_09665</name>
</gene>
<dbReference type="GO" id="GO:0046872">
    <property type="term" value="F:metal ion binding"/>
    <property type="evidence" value="ECO:0007669"/>
    <property type="project" value="UniProtKB-KW"/>
</dbReference>
<dbReference type="Gene3D" id="3.90.45.10">
    <property type="entry name" value="Peptide deformylase"/>
    <property type="match status" value="1"/>
</dbReference>
<dbReference type="HAMAP" id="MF_00163">
    <property type="entry name" value="Pep_deformylase"/>
    <property type="match status" value="1"/>
</dbReference>
<dbReference type="PANTHER" id="PTHR10458">
    <property type="entry name" value="PEPTIDE DEFORMYLASE"/>
    <property type="match status" value="1"/>
</dbReference>
<dbReference type="AlphaFoldDB" id="A0A7C6EBS2"/>
<dbReference type="PIRSF" id="PIRSF004749">
    <property type="entry name" value="Pep_def"/>
    <property type="match status" value="1"/>
</dbReference>
<evidence type="ECO:0000256" key="2">
    <source>
        <dbReference type="HAMAP-Rule" id="MF_00163"/>
    </source>
</evidence>
<comment type="cofactor">
    <cofactor evidence="2">
        <name>Fe(2+)</name>
        <dbReference type="ChEBI" id="CHEBI:29033"/>
    </cofactor>
    <text evidence="2">Binds 1 Fe(2+) ion.</text>
</comment>
<organism evidence="3">
    <name type="scientific">candidate division WOR-3 bacterium</name>
    <dbReference type="NCBI Taxonomy" id="2052148"/>
    <lineage>
        <taxon>Bacteria</taxon>
        <taxon>Bacteria division WOR-3</taxon>
    </lineage>
</organism>
<dbReference type="PANTHER" id="PTHR10458:SF22">
    <property type="entry name" value="PEPTIDE DEFORMYLASE"/>
    <property type="match status" value="1"/>
</dbReference>
<feature type="binding site" evidence="2">
    <location>
        <position position="137"/>
    </location>
    <ligand>
        <name>Fe cation</name>
        <dbReference type="ChEBI" id="CHEBI:24875"/>
    </ligand>
</feature>
<proteinExistence type="inferred from homology"/>
<evidence type="ECO:0000313" key="3">
    <source>
        <dbReference type="EMBL" id="HHS53098.1"/>
    </source>
</evidence>
<comment type="catalytic activity">
    <reaction evidence="2">
        <text>N-terminal N-formyl-L-methionyl-[peptide] + H2O = N-terminal L-methionyl-[peptide] + formate</text>
        <dbReference type="Rhea" id="RHEA:24420"/>
        <dbReference type="Rhea" id="RHEA-COMP:10639"/>
        <dbReference type="Rhea" id="RHEA-COMP:10640"/>
        <dbReference type="ChEBI" id="CHEBI:15377"/>
        <dbReference type="ChEBI" id="CHEBI:15740"/>
        <dbReference type="ChEBI" id="CHEBI:49298"/>
        <dbReference type="ChEBI" id="CHEBI:64731"/>
        <dbReference type="EC" id="3.5.1.88"/>
    </reaction>
</comment>
<name>A0A7C6EBS2_UNCW3</name>
<dbReference type="GO" id="GO:0006412">
    <property type="term" value="P:translation"/>
    <property type="evidence" value="ECO:0007669"/>
    <property type="project" value="UniProtKB-UniRule"/>
</dbReference>
<dbReference type="InterPro" id="IPR023635">
    <property type="entry name" value="Peptide_deformylase"/>
</dbReference>
<dbReference type="SUPFAM" id="SSF56420">
    <property type="entry name" value="Peptide deformylase"/>
    <property type="match status" value="1"/>
</dbReference>
<reference evidence="3" key="1">
    <citation type="journal article" date="2020" name="mSystems">
        <title>Genome- and Community-Level Interaction Insights into Carbon Utilization and Element Cycling Functions of Hydrothermarchaeota in Hydrothermal Sediment.</title>
        <authorList>
            <person name="Zhou Z."/>
            <person name="Liu Y."/>
            <person name="Xu W."/>
            <person name="Pan J."/>
            <person name="Luo Z.H."/>
            <person name="Li M."/>
        </authorList>
    </citation>
    <scope>NUCLEOTIDE SEQUENCE [LARGE SCALE GENOMIC DNA]</scope>
    <source>
        <strain evidence="3">SpSt-876</strain>
    </source>
</reference>
<sequence length="169" mass="18547">MKGHNRPIRVYGDPVLTEKTKPVTKITEEVTQLIADMKETMLAQQGLGLSANQIGVPLSVIVVNPRGAGIDSEPYAVINPELVKAEGLIEREEGCLSIPGLSEVLARPVKVIVKGLNEEGKPIEIKAEGLLARVFCHEIDHLNGIFFVNRLGKTRFALVKPHLDRLKKD</sequence>
<dbReference type="Pfam" id="PF01327">
    <property type="entry name" value="Pep_deformylase"/>
    <property type="match status" value="1"/>
</dbReference>